<dbReference type="EMBL" id="CDMZ01003905">
    <property type="protein sequence ID" value="CEM48007.1"/>
    <property type="molecule type" value="Genomic_DNA"/>
</dbReference>
<dbReference type="AlphaFoldDB" id="A0A0G4HUD9"/>
<sequence length="238" mass="24490">MKIRAQASTAETGPAIAVVPAAAPAGDKGSEGVEGDGGIDRTLPRQVLVLVRFNNWAGVKISPGAKSLCTRSRTVTASGQGGSGDGGGQEEVAGMEVQEQDEETGSGDPAEPDGDDTANGPPLPLPREVKETGSFNDWAGVPMKPEETGVYTRSRRAQASTAETGPAVVVVLAAAPAGDGGPEGVEGQGDEETDQAREEDKGSTDAQRVKKPRGLQKEVMESQQFAAWWGASGDLPPR</sequence>
<reference evidence="2" key="1">
    <citation type="submission" date="2014-11" db="EMBL/GenBank/DDBJ databases">
        <authorList>
            <person name="Otto D Thomas"/>
            <person name="Naeem Raeece"/>
        </authorList>
    </citation>
    <scope>NUCLEOTIDE SEQUENCE</scope>
</reference>
<feature type="region of interest" description="Disordered" evidence="1">
    <location>
        <begin position="69"/>
        <end position="218"/>
    </location>
</feature>
<feature type="compositionally biased region" description="Acidic residues" evidence="1">
    <location>
        <begin position="98"/>
        <end position="116"/>
    </location>
</feature>
<feature type="compositionally biased region" description="Gly residues" evidence="1">
    <location>
        <begin position="79"/>
        <end position="89"/>
    </location>
</feature>
<protein>
    <submittedName>
        <fullName evidence="2">Uncharacterized protein</fullName>
    </submittedName>
</protein>
<evidence type="ECO:0000313" key="2">
    <source>
        <dbReference type="EMBL" id="CEM48007.1"/>
    </source>
</evidence>
<dbReference type="VEuPathDB" id="CryptoDB:Cvel_1375"/>
<evidence type="ECO:0000256" key="1">
    <source>
        <dbReference type="SAM" id="MobiDB-lite"/>
    </source>
</evidence>
<gene>
    <name evidence="2" type="ORF">Cvel_1375</name>
</gene>
<organism evidence="2">
    <name type="scientific">Chromera velia CCMP2878</name>
    <dbReference type="NCBI Taxonomy" id="1169474"/>
    <lineage>
        <taxon>Eukaryota</taxon>
        <taxon>Sar</taxon>
        <taxon>Alveolata</taxon>
        <taxon>Colpodellida</taxon>
        <taxon>Chromeraceae</taxon>
        <taxon>Chromera</taxon>
    </lineage>
</organism>
<proteinExistence type="predicted"/>
<feature type="region of interest" description="Disordered" evidence="1">
    <location>
        <begin position="19"/>
        <end position="40"/>
    </location>
</feature>
<feature type="compositionally biased region" description="Gly residues" evidence="1">
    <location>
        <begin position="178"/>
        <end position="187"/>
    </location>
</feature>
<name>A0A0G4HUD9_9ALVE</name>
<accession>A0A0G4HUD9</accession>
<feature type="compositionally biased region" description="Low complexity" evidence="1">
    <location>
        <begin position="165"/>
        <end position="177"/>
    </location>
</feature>
<feature type="compositionally biased region" description="Basic and acidic residues" evidence="1">
    <location>
        <begin position="194"/>
        <end position="203"/>
    </location>
</feature>